<dbReference type="GO" id="GO:0003723">
    <property type="term" value="F:RNA binding"/>
    <property type="evidence" value="ECO:0007669"/>
    <property type="project" value="UniProtKB-UniRule"/>
</dbReference>
<dbReference type="Proteomes" id="UP001255856">
    <property type="component" value="Unassembled WGS sequence"/>
</dbReference>
<dbReference type="InterPro" id="IPR035979">
    <property type="entry name" value="RBD_domain_sf"/>
</dbReference>
<dbReference type="Pfam" id="PF00076">
    <property type="entry name" value="RRM_1"/>
    <property type="match status" value="2"/>
</dbReference>
<name>A0AAD9IIV5_PROWI</name>
<keyword evidence="1" id="KW-0507">mRNA processing</keyword>
<accession>A0AAD9IIV5</accession>
<dbReference type="AlphaFoldDB" id="A0AAD9IIV5"/>
<dbReference type="SUPFAM" id="SSF54928">
    <property type="entry name" value="RNA-binding domain, RBD"/>
    <property type="match status" value="2"/>
</dbReference>
<keyword evidence="6" id="KW-1185">Reference proteome</keyword>
<protein>
    <recommendedName>
        <fullName evidence="4">RRM domain-containing protein</fullName>
    </recommendedName>
</protein>
<evidence type="ECO:0000256" key="2">
    <source>
        <dbReference type="PROSITE-ProRule" id="PRU00176"/>
    </source>
</evidence>
<reference evidence="5" key="1">
    <citation type="submission" date="2021-01" db="EMBL/GenBank/DDBJ databases">
        <authorList>
            <person name="Eckstrom K.M.E."/>
        </authorList>
    </citation>
    <scope>NUCLEOTIDE SEQUENCE</scope>
    <source>
        <strain evidence="5">UVCC 0001</strain>
    </source>
</reference>
<gene>
    <name evidence="5" type="ORF">QBZ16_005145</name>
</gene>
<keyword evidence="1" id="KW-0508">mRNA splicing</keyword>
<dbReference type="InterPro" id="IPR012677">
    <property type="entry name" value="Nucleotide-bd_a/b_plait_sf"/>
</dbReference>
<dbReference type="SMART" id="SM00360">
    <property type="entry name" value="RRM"/>
    <property type="match status" value="2"/>
</dbReference>
<sequence length="272" mass="32587">MYVGNYEYDASERELERLFERYGRLDRVDYKSGFCFVYYKDMRDADDAIRDLDGREWGRRRRRLRVELAKNDSNVRAREEKRREIAEPSRTLFVAGFDPRTTRSIDMERIFEKFGRVKKSYCFVEFLELEDATDACKELNGSRILGREVTVEFCVQDAQWSARARSPPREDRRRYDDDRGRRRDDDRSRRHEDERVRRYRSRSRSAERQRTRRSPSYSPPAASPPPRRRASSRSPERPARQVYRRSRSRSAQPVAREESYSPPREVSGSPMD</sequence>
<evidence type="ECO:0000313" key="6">
    <source>
        <dbReference type="Proteomes" id="UP001255856"/>
    </source>
</evidence>
<evidence type="ECO:0000256" key="3">
    <source>
        <dbReference type="SAM" id="MobiDB-lite"/>
    </source>
</evidence>
<organism evidence="5 6">
    <name type="scientific">Prototheca wickerhamii</name>
    <dbReference type="NCBI Taxonomy" id="3111"/>
    <lineage>
        <taxon>Eukaryota</taxon>
        <taxon>Viridiplantae</taxon>
        <taxon>Chlorophyta</taxon>
        <taxon>core chlorophytes</taxon>
        <taxon>Trebouxiophyceae</taxon>
        <taxon>Chlorellales</taxon>
        <taxon>Chlorellaceae</taxon>
        <taxon>Prototheca</taxon>
    </lineage>
</organism>
<dbReference type="PROSITE" id="PS50102">
    <property type="entry name" value="RRM"/>
    <property type="match status" value="2"/>
</dbReference>
<proteinExistence type="predicted"/>
<evidence type="ECO:0000259" key="4">
    <source>
        <dbReference type="PROSITE" id="PS50102"/>
    </source>
</evidence>
<feature type="compositionally biased region" description="Basic and acidic residues" evidence="3">
    <location>
        <begin position="167"/>
        <end position="196"/>
    </location>
</feature>
<comment type="caution">
    <text evidence="5">The sequence shown here is derived from an EMBL/GenBank/DDBJ whole genome shotgun (WGS) entry which is preliminary data.</text>
</comment>
<keyword evidence="2" id="KW-0694">RNA-binding</keyword>
<dbReference type="Gene3D" id="3.30.70.330">
    <property type="match status" value="2"/>
</dbReference>
<dbReference type="PANTHER" id="PTHR23147">
    <property type="entry name" value="SERINE/ARGININE RICH SPLICING FACTOR"/>
    <property type="match status" value="1"/>
</dbReference>
<feature type="domain" description="RRM" evidence="4">
    <location>
        <begin position="1"/>
        <end position="71"/>
    </location>
</feature>
<dbReference type="EMBL" id="JASFZW010000008">
    <property type="protein sequence ID" value="KAK2076917.1"/>
    <property type="molecule type" value="Genomic_DNA"/>
</dbReference>
<dbReference type="GO" id="GO:0008380">
    <property type="term" value="P:RNA splicing"/>
    <property type="evidence" value="ECO:0007669"/>
    <property type="project" value="UniProtKB-KW"/>
</dbReference>
<dbReference type="InterPro" id="IPR000504">
    <property type="entry name" value="RRM_dom"/>
</dbReference>
<feature type="domain" description="RRM" evidence="4">
    <location>
        <begin position="90"/>
        <end position="156"/>
    </location>
</feature>
<evidence type="ECO:0000313" key="5">
    <source>
        <dbReference type="EMBL" id="KAK2076917.1"/>
    </source>
</evidence>
<evidence type="ECO:0000256" key="1">
    <source>
        <dbReference type="ARBA" id="ARBA00023187"/>
    </source>
</evidence>
<feature type="region of interest" description="Disordered" evidence="3">
    <location>
        <begin position="160"/>
        <end position="272"/>
    </location>
</feature>
<dbReference type="InterPro" id="IPR050907">
    <property type="entry name" value="SRSF"/>
</dbReference>